<dbReference type="AlphaFoldDB" id="A0A3L7J0Z2"/>
<dbReference type="EMBL" id="RCWJ01000002">
    <property type="protein sequence ID" value="RLQ84153.1"/>
    <property type="molecule type" value="Genomic_DNA"/>
</dbReference>
<reference evidence="1 2" key="1">
    <citation type="submission" date="2018-10" db="EMBL/GenBank/DDBJ databases">
        <authorList>
            <person name="Li J."/>
        </authorList>
    </citation>
    <scope>NUCLEOTIDE SEQUENCE [LARGE SCALE GENOMIC DNA]</scope>
    <source>
        <strain evidence="1 2">ZD1-4</strain>
    </source>
</reference>
<dbReference type="Proteomes" id="UP000282460">
    <property type="component" value="Unassembled WGS sequence"/>
</dbReference>
<sequence>MRRTTLTIEGHSYVLAQGTETATLKASAEEAVVAGGKFVDLTVVGNIAVSVLVSPGVAIVITTQEVPDDPRDTGHLSEPYSDDNAWDIADLF</sequence>
<name>A0A3L7J0Z2_9MICO</name>
<dbReference type="RefSeq" id="WP_121659199.1">
    <property type="nucleotide sequence ID" value="NZ_BMEK01000002.1"/>
</dbReference>
<accession>A0A3L7J0Z2</accession>
<evidence type="ECO:0000313" key="2">
    <source>
        <dbReference type="Proteomes" id="UP000282460"/>
    </source>
</evidence>
<evidence type="ECO:0000313" key="1">
    <source>
        <dbReference type="EMBL" id="RLQ84153.1"/>
    </source>
</evidence>
<dbReference type="OrthoDB" id="5120955at2"/>
<organism evidence="1 2">
    <name type="scientific">Mycetocola zhadangensis</name>
    <dbReference type="NCBI Taxonomy" id="1164595"/>
    <lineage>
        <taxon>Bacteria</taxon>
        <taxon>Bacillati</taxon>
        <taxon>Actinomycetota</taxon>
        <taxon>Actinomycetes</taxon>
        <taxon>Micrococcales</taxon>
        <taxon>Microbacteriaceae</taxon>
        <taxon>Mycetocola</taxon>
    </lineage>
</organism>
<gene>
    <name evidence="1" type="ORF">D9V28_07955</name>
</gene>
<keyword evidence="2" id="KW-1185">Reference proteome</keyword>
<proteinExistence type="predicted"/>
<comment type="caution">
    <text evidence="1">The sequence shown here is derived from an EMBL/GenBank/DDBJ whole genome shotgun (WGS) entry which is preliminary data.</text>
</comment>
<protein>
    <submittedName>
        <fullName evidence="1">Uncharacterized protein</fullName>
    </submittedName>
</protein>